<evidence type="ECO:0000313" key="1">
    <source>
        <dbReference type="EMBL" id="DAD98671.1"/>
    </source>
</evidence>
<sequence>MACLPQHWHLLNLSFNLLQIQGITAAWLRLEFVTYLNGTIVDLYSGFYDAIPPIW</sequence>
<accession>A0A8S5NW65</accession>
<proteinExistence type="predicted"/>
<name>A0A8S5NW65_9CAUD</name>
<protein>
    <submittedName>
        <fullName evidence="1">Uncharacterized protein</fullName>
    </submittedName>
</protein>
<dbReference type="EMBL" id="BK015265">
    <property type="protein sequence ID" value="DAD98671.1"/>
    <property type="molecule type" value="Genomic_DNA"/>
</dbReference>
<reference evidence="1" key="1">
    <citation type="journal article" date="2021" name="Proc. Natl. Acad. Sci. U.S.A.">
        <title>A Catalog of Tens of Thousands of Viruses from Human Metagenomes Reveals Hidden Associations with Chronic Diseases.</title>
        <authorList>
            <person name="Tisza M.J."/>
            <person name="Buck C.B."/>
        </authorList>
    </citation>
    <scope>NUCLEOTIDE SEQUENCE</scope>
    <source>
        <strain evidence="1">CtHPE11</strain>
    </source>
</reference>
<organism evidence="1">
    <name type="scientific">Podoviridae sp. ctHPE11</name>
    <dbReference type="NCBI Taxonomy" id="2825235"/>
    <lineage>
        <taxon>Viruses</taxon>
        <taxon>Duplodnaviria</taxon>
        <taxon>Heunggongvirae</taxon>
        <taxon>Uroviricota</taxon>
        <taxon>Caudoviricetes</taxon>
    </lineage>
</organism>